<reference evidence="3" key="1">
    <citation type="submission" date="2022-11" db="UniProtKB">
        <authorList>
            <consortium name="WormBaseParasite"/>
        </authorList>
    </citation>
    <scope>IDENTIFICATION</scope>
</reference>
<proteinExistence type="predicted"/>
<dbReference type="AlphaFoldDB" id="A0A914VMU0"/>
<dbReference type="WBParaSite" id="PSAMB.scaffold2245size24385.g16977.t1">
    <property type="protein sequence ID" value="PSAMB.scaffold2245size24385.g16977.t1"/>
    <property type="gene ID" value="PSAMB.scaffold2245size24385.g16977"/>
</dbReference>
<organism evidence="2 3">
    <name type="scientific">Plectus sambesii</name>
    <dbReference type="NCBI Taxonomy" id="2011161"/>
    <lineage>
        <taxon>Eukaryota</taxon>
        <taxon>Metazoa</taxon>
        <taxon>Ecdysozoa</taxon>
        <taxon>Nematoda</taxon>
        <taxon>Chromadorea</taxon>
        <taxon>Plectida</taxon>
        <taxon>Plectina</taxon>
        <taxon>Plectoidea</taxon>
        <taxon>Plectidae</taxon>
        <taxon>Plectus</taxon>
    </lineage>
</organism>
<evidence type="ECO:0000256" key="1">
    <source>
        <dbReference type="SAM" id="SignalP"/>
    </source>
</evidence>
<name>A0A914VMU0_9BILA</name>
<feature type="chain" id="PRO_5037804493" evidence="1">
    <location>
        <begin position="19"/>
        <end position="188"/>
    </location>
</feature>
<feature type="signal peptide" evidence="1">
    <location>
        <begin position="1"/>
        <end position="18"/>
    </location>
</feature>
<evidence type="ECO:0000313" key="2">
    <source>
        <dbReference type="Proteomes" id="UP000887566"/>
    </source>
</evidence>
<keyword evidence="2" id="KW-1185">Reference proteome</keyword>
<evidence type="ECO:0000313" key="3">
    <source>
        <dbReference type="WBParaSite" id="PSAMB.scaffold2245size24385.g16977.t1"/>
    </source>
</evidence>
<dbReference type="Proteomes" id="UP000887566">
    <property type="component" value="Unplaced"/>
</dbReference>
<dbReference type="CDD" id="cd19941">
    <property type="entry name" value="TIL"/>
    <property type="match status" value="1"/>
</dbReference>
<accession>A0A914VMU0</accession>
<protein>
    <submittedName>
        <fullName evidence="3">Uncharacterized protein</fullName>
    </submittedName>
</protein>
<sequence length="188" mass="20806">MISSVLVAVPILFSMAVGFPFLSSVDTQQGLGSLNNFHGLMCQDTNEVECNALNVNSRCETTCSGYRVCFKACPSGAAMPGEQHLLCICRDGLVRNYQGFCVPRQACIGQQLPQLQQFQQQQQPQHFFGSFGNRPIEGNGITPRMTSHSETTGFQAANEHEHHTVEPENPFEAARARQARLFAIKRRS</sequence>
<keyword evidence="1" id="KW-0732">Signal</keyword>